<evidence type="ECO:0000256" key="1">
    <source>
        <dbReference type="SAM" id="Phobius"/>
    </source>
</evidence>
<sequence length="114" mass="12787">MVSHITSSSVSLYSVVAFFAVLLSACILLQASQTEAYSPRRIAIMRRDGMGDFDSLLSELKSKGSRMRFGKRSSHVNSRSAESTVPQIYDLSPEVSNTDSSMSFYTPDRYLWFQ</sequence>
<evidence type="ECO:0000313" key="3">
    <source>
        <dbReference type="Proteomes" id="UP001201812"/>
    </source>
</evidence>
<keyword evidence="3" id="KW-1185">Reference proteome</keyword>
<keyword evidence="1" id="KW-0472">Membrane</keyword>
<evidence type="ECO:0000313" key="2">
    <source>
        <dbReference type="EMBL" id="KAI1728820.1"/>
    </source>
</evidence>
<keyword evidence="1" id="KW-1133">Transmembrane helix</keyword>
<reference evidence="2" key="1">
    <citation type="submission" date="2022-01" db="EMBL/GenBank/DDBJ databases">
        <title>Genome Sequence Resource for Two Populations of Ditylenchus destructor, the Migratory Endoparasitic Phytonematode.</title>
        <authorList>
            <person name="Zhang H."/>
            <person name="Lin R."/>
            <person name="Xie B."/>
        </authorList>
    </citation>
    <scope>NUCLEOTIDE SEQUENCE</scope>
    <source>
        <strain evidence="2">BazhouSP</strain>
    </source>
</reference>
<keyword evidence="1" id="KW-0812">Transmembrane</keyword>
<gene>
    <name evidence="2" type="ORF">DdX_01023</name>
</gene>
<dbReference type="EMBL" id="JAKKPZ010000001">
    <property type="protein sequence ID" value="KAI1728820.1"/>
    <property type="molecule type" value="Genomic_DNA"/>
</dbReference>
<protein>
    <submittedName>
        <fullName evidence="2">Uncharacterized protein</fullName>
    </submittedName>
</protein>
<name>A0AAD4NHH3_9BILA</name>
<dbReference type="Proteomes" id="UP001201812">
    <property type="component" value="Unassembled WGS sequence"/>
</dbReference>
<proteinExistence type="predicted"/>
<dbReference type="AlphaFoldDB" id="A0AAD4NHH3"/>
<comment type="caution">
    <text evidence="2">The sequence shown here is derived from an EMBL/GenBank/DDBJ whole genome shotgun (WGS) entry which is preliminary data.</text>
</comment>
<accession>A0AAD4NHH3</accession>
<feature type="transmembrane region" description="Helical" evidence="1">
    <location>
        <begin position="12"/>
        <end position="31"/>
    </location>
</feature>
<organism evidence="2 3">
    <name type="scientific">Ditylenchus destructor</name>
    <dbReference type="NCBI Taxonomy" id="166010"/>
    <lineage>
        <taxon>Eukaryota</taxon>
        <taxon>Metazoa</taxon>
        <taxon>Ecdysozoa</taxon>
        <taxon>Nematoda</taxon>
        <taxon>Chromadorea</taxon>
        <taxon>Rhabditida</taxon>
        <taxon>Tylenchina</taxon>
        <taxon>Tylenchomorpha</taxon>
        <taxon>Sphaerularioidea</taxon>
        <taxon>Anguinidae</taxon>
        <taxon>Anguininae</taxon>
        <taxon>Ditylenchus</taxon>
    </lineage>
</organism>